<keyword evidence="3 5" id="KW-0687">Ribonucleoprotein</keyword>
<evidence type="ECO:0000256" key="1">
    <source>
        <dbReference type="ARBA" id="ARBA00007596"/>
    </source>
</evidence>
<dbReference type="GO" id="GO:0005840">
    <property type="term" value="C:ribosome"/>
    <property type="evidence" value="ECO:0007669"/>
    <property type="project" value="UniProtKB-KW"/>
</dbReference>
<protein>
    <recommendedName>
        <fullName evidence="4 5">Large ribosomal subunit protein bL33</fullName>
    </recommendedName>
</protein>
<dbReference type="NCBIfam" id="TIGR01023">
    <property type="entry name" value="rpmG_bact"/>
    <property type="match status" value="1"/>
</dbReference>
<organism evidence="6 7">
    <name type="scientific">Chitinophaga ginsengisegetis</name>
    <dbReference type="NCBI Taxonomy" id="393003"/>
    <lineage>
        <taxon>Bacteria</taxon>
        <taxon>Pseudomonadati</taxon>
        <taxon>Bacteroidota</taxon>
        <taxon>Chitinophagia</taxon>
        <taxon>Chitinophagales</taxon>
        <taxon>Chitinophagaceae</taxon>
        <taxon>Chitinophaga</taxon>
    </lineage>
</organism>
<dbReference type="RefSeq" id="WP_079468086.1">
    <property type="nucleotide sequence ID" value="NZ_FUZZ01000001.1"/>
</dbReference>
<evidence type="ECO:0000256" key="5">
    <source>
        <dbReference type="HAMAP-Rule" id="MF_00294"/>
    </source>
</evidence>
<dbReference type="GO" id="GO:0003735">
    <property type="term" value="F:structural constituent of ribosome"/>
    <property type="evidence" value="ECO:0007669"/>
    <property type="project" value="InterPro"/>
</dbReference>
<dbReference type="STRING" id="393003.SAMN05660461_0775"/>
<dbReference type="Gene3D" id="2.20.28.120">
    <property type="entry name" value="Ribosomal protein L33"/>
    <property type="match status" value="1"/>
</dbReference>
<dbReference type="InterPro" id="IPR011332">
    <property type="entry name" value="Ribosomal_zn-bd"/>
</dbReference>
<keyword evidence="7" id="KW-1185">Reference proteome</keyword>
<sequence length="60" mass="6932">MAKKGNRVQVILECTEHKASGQPGTSRYISNKNKKNTPERLELKKYNPILRKVTVHKEIK</sequence>
<reference evidence="6 7" key="1">
    <citation type="submission" date="2017-02" db="EMBL/GenBank/DDBJ databases">
        <authorList>
            <person name="Peterson S.W."/>
        </authorList>
    </citation>
    <scope>NUCLEOTIDE SEQUENCE [LARGE SCALE GENOMIC DNA]</scope>
    <source>
        <strain evidence="6 7">DSM 18108</strain>
    </source>
</reference>
<dbReference type="SUPFAM" id="SSF57829">
    <property type="entry name" value="Zn-binding ribosomal proteins"/>
    <property type="match status" value="1"/>
</dbReference>
<dbReference type="AlphaFoldDB" id="A0A1T5N8R9"/>
<dbReference type="Proteomes" id="UP000190166">
    <property type="component" value="Unassembled WGS sequence"/>
</dbReference>
<evidence type="ECO:0000256" key="2">
    <source>
        <dbReference type="ARBA" id="ARBA00022980"/>
    </source>
</evidence>
<dbReference type="InterPro" id="IPR038584">
    <property type="entry name" value="Ribosomal_bL33_sf"/>
</dbReference>
<dbReference type="PANTHER" id="PTHR43168:SF2">
    <property type="entry name" value="LARGE RIBOSOMAL SUBUNIT PROTEIN BL33C"/>
    <property type="match status" value="1"/>
</dbReference>
<comment type="similarity">
    <text evidence="1 5">Belongs to the bacterial ribosomal protein bL33 family.</text>
</comment>
<dbReference type="EMBL" id="FUZZ01000001">
    <property type="protein sequence ID" value="SKC96850.1"/>
    <property type="molecule type" value="Genomic_DNA"/>
</dbReference>
<evidence type="ECO:0000256" key="4">
    <source>
        <dbReference type="ARBA" id="ARBA00035176"/>
    </source>
</evidence>
<dbReference type="Pfam" id="PF00471">
    <property type="entry name" value="Ribosomal_L33"/>
    <property type="match status" value="1"/>
</dbReference>
<dbReference type="HAMAP" id="MF_00294">
    <property type="entry name" value="Ribosomal_bL33"/>
    <property type="match status" value="1"/>
</dbReference>
<dbReference type="GO" id="GO:1990904">
    <property type="term" value="C:ribonucleoprotein complex"/>
    <property type="evidence" value="ECO:0007669"/>
    <property type="project" value="UniProtKB-KW"/>
</dbReference>
<dbReference type="GO" id="GO:0006412">
    <property type="term" value="P:translation"/>
    <property type="evidence" value="ECO:0007669"/>
    <property type="project" value="UniProtKB-UniRule"/>
</dbReference>
<dbReference type="NCBIfam" id="NF001860">
    <property type="entry name" value="PRK00595.1"/>
    <property type="match status" value="1"/>
</dbReference>
<keyword evidence="2 5" id="KW-0689">Ribosomal protein</keyword>
<dbReference type="PANTHER" id="PTHR43168">
    <property type="entry name" value="50S RIBOSOMAL PROTEIN L33, CHLOROPLASTIC"/>
    <property type="match status" value="1"/>
</dbReference>
<accession>A0A1T5N8R9</accession>
<dbReference type="InterPro" id="IPR001705">
    <property type="entry name" value="Ribosomal_bL33"/>
</dbReference>
<name>A0A1T5N8R9_9BACT</name>
<gene>
    <name evidence="5" type="primary">rpmG</name>
    <name evidence="6" type="ORF">SAMN05660461_0775</name>
</gene>
<dbReference type="GO" id="GO:0005737">
    <property type="term" value="C:cytoplasm"/>
    <property type="evidence" value="ECO:0007669"/>
    <property type="project" value="UniProtKB-ARBA"/>
</dbReference>
<evidence type="ECO:0000256" key="3">
    <source>
        <dbReference type="ARBA" id="ARBA00023274"/>
    </source>
</evidence>
<evidence type="ECO:0000313" key="6">
    <source>
        <dbReference type="EMBL" id="SKC96850.1"/>
    </source>
</evidence>
<proteinExistence type="inferred from homology"/>
<evidence type="ECO:0000313" key="7">
    <source>
        <dbReference type="Proteomes" id="UP000190166"/>
    </source>
</evidence>
<dbReference type="NCBIfam" id="NF001764">
    <property type="entry name" value="PRK00504.1"/>
    <property type="match status" value="1"/>
</dbReference>